<feature type="domain" description="Galactofuranosyltransferase-2 C-terminal" evidence="6">
    <location>
        <begin position="478"/>
        <end position="577"/>
    </location>
</feature>
<proteinExistence type="inferred from homology"/>
<dbReference type="EC" id="2.4.-.-" evidence="7"/>
<dbReference type="PANTHER" id="PTHR43179:SF12">
    <property type="entry name" value="GALACTOFURANOSYLTRANSFERASE GLFT2"/>
    <property type="match status" value="1"/>
</dbReference>
<accession>A0A9D2Q0V8</accession>
<dbReference type="EMBL" id="DWWC01000141">
    <property type="protein sequence ID" value="HJC69485.1"/>
    <property type="molecule type" value="Genomic_DNA"/>
</dbReference>
<keyword evidence="3 7" id="KW-0328">Glycosyltransferase</keyword>
<dbReference type="GO" id="GO:0016757">
    <property type="term" value="F:glycosyltransferase activity"/>
    <property type="evidence" value="ECO:0007669"/>
    <property type="project" value="UniProtKB-KW"/>
</dbReference>
<evidence type="ECO:0000256" key="1">
    <source>
        <dbReference type="ARBA" id="ARBA00004776"/>
    </source>
</evidence>
<dbReference type="InterPro" id="IPR029044">
    <property type="entry name" value="Nucleotide-diphossugar_trans"/>
</dbReference>
<dbReference type="Proteomes" id="UP000823854">
    <property type="component" value="Unassembled WGS sequence"/>
</dbReference>
<dbReference type="AlphaFoldDB" id="A0A9D2Q0V8"/>
<evidence type="ECO:0000259" key="6">
    <source>
        <dbReference type="Pfam" id="PF19320"/>
    </source>
</evidence>
<reference evidence="7" key="1">
    <citation type="journal article" date="2021" name="PeerJ">
        <title>Extensive microbial diversity within the chicken gut microbiome revealed by metagenomics and culture.</title>
        <authorList>
            <person name="Gilroy R."/>
            <person name="Ravi A."/>
            <person name="Getino M."/>
            <person name="Pursley I."/>
            <person name="Horton D.L."/>
            <person name="Alikhan N.F."/>
            <person name="Baker D."/>
            <person name="Gharbi K."/>
            <person name="Hall N."/>
            <person name="Watson M."/>
            <person name="Adriaenssens E.M."/>
            <person name="Foster-Nyarko E."/>
            <person name="Jarju S."/>
            <person name="Secka A."/>
            <person name="Antonio M."/>
            <person name="Oren A."/>
            <person name="Chaudhuri R.R."/>
            <person name="La Ragione R."/>
            <person name="Hildebrand F."/>
            <person name="Pallen M.J."/>
        </authorList>
    </citation>
    <scope>NUCLEOTIDE SEQUENCE</scope>
    <source>
        <strain evidence="7">CHK130-7132</strain>
    </source>
</reference>
<protein>
    <submittedName>
        <fullName evidence="7">Glycosyltransferase</fullName>
        <ecNumber evidence="7">2.4.-.-</ecNumber>
    </submittedName>
</protein>
<dbReference type="Pfam" id="PF13641">
    <property type="entry name" value="Glyco_tranf_2_3"/>
    <property type="match status" value="1"/>
</dbReference>
<dbReference type="PANTHER" id="PTHR43179">
    <property type="entry name" value="RHAMNOSYLTRANSFERASE WBBL"/>
    <property type="match status" value="1"/>
</dbReference>
<evidence type="ECO:0000313" key="8">
    <source>
        <dbReference type="Proteomes" id="UP000823854"/>
    </source>
</evidence>
<keyword evidence="4 7" id="KW-0808">Transferase</keyword>
<comment type="similarity">
    <text evidence="2">Belongs to the glycosyltransferase 2 family.</text>
</comment>
<evidence type="ECO:0000256" key="3">
    <source>
        <dbReference type="ARBA" id="ARBA00022676"/>
    </source>
</evidence>
<dbReference type="Gene3D" id="3.90.550.60">
    <property type="match status" value="1"/>
</dbReference>
<evidence type="ECO:0000313" key="7">
    <source>
        <dbReference type="EMBL" id="HJC69485.1"/>
    </source>
</evidence>
<dbReference type="SUPFAM" id="SSF53448">
    <property type="entry name" value="Nucleotide-diphospho-sugar transferases"/>
    <property type="match status" value="1"/>
</dbReference>
<feature type="compositionally biased region" description="Low complexity" evidence="5">
    <location>
        <begin position="20"/>
        <end position="29"/>
    </location>
</feature>
<organism evidence="7 8">
    <name type="scientific">Candidatus Brachybacterium intestinipullorum</name>
    <dbReference type="NCBI Taxonomy" id="2838512"/>
    <lineage>
        <taxon>Bacteria</taxon>
        <taxon>Bacillati</taxon>
        <taxon>Actinomycetota</taxon>
        <taxon>Actinomycetes</taxon>
        <taxon>Micrococcales</taxon>
        <taxon>Dermabacteraceae</taxon>
        <taxon>Brachybacterium</taxon>
    </lineage>
</organism>
<comment type="pathway">
    <text evidence="1">Cell wall biogenesis; cell wall polysaccharide biosynthesis.</text>
</comment>
<reference evidence="7" key="2">
    <citation type="submission" date="2021-04" db="EMBL/GenBank/DDBJ databases">
        <authorList>
            <person name="Gilroy R."/>
        </authorList>
    </citation>
    <scope>NUCLEOTIDE SEQUENCE</scope>
    <source>
        <strain evidence="7">CHK130-7132</strain>
    </source>
</reference>
<evidence type="ECO:0000256" key="4">
    <source>
        <dbReference type="ARBA" id="ARBA00022679"/>
    </source>
</evidence>
<gene>
    <name evidence="7" type="ORF">H9932_07380</name>
</gene>
<evidence type="ECO:0000256" key="5">
    <source>
        <dbReference type="SAM" id="MobiDB-lite"/>
    </source>
</evidence>
<comment type="caution">
    <text evidence="7">The sequence shown here is derived from an EMBL/GenBank/DDBJ whole genome shotgun (WGS) entry which is preliminary data.</text>
</comment>
<dbReference type="InterPro" id="IPR045699">
    <property type="entry name" value="GlfT2_C"/>
</dbReference>
<dbReference type="Pfam" id="PF19320">
    <property type="entry name" value="GlfT2_domain3"/>
    <property type="match status" value="1"/>
</dbReference>
<name>A0A9D2Q0V8_9MICO</name>
<feature type="region of interest" description="Disordered" evidence="5">
    <location>
        <begin position="1"/>
        <end position="44"/>
    </location>
</feature>
<sequence length="588" mass="62919">MVLRSSSGRRLPSTGDGRSARSSGASQPSGLPPAPPSSSHPAAEPLVLGTWTADSDAGAWGQALPAAAWRTVLGEATVTLRIQGGPAEVWSARAGRGRLLASGVAELALPLSVDGPDWFWVEGPADSVTWSVEGGVELPPVTVIMPTRLREGDAVAQAQRFARMGIVQRVLVIDQGGTLEDLPAFTRLRREHPKIELITQPNLGGSGGYARGMLEASEDPGAALLLSDDDAVLSEESLRRMLTYQALAARPTILGTPLFSSARPTQLLAHTERVDARAFQWRSADRMRGAVDLAGTTPADWDAVISAGPANYTGWWGTLLPPGTVTELGLPAPLFLKWDDAEYGLRATAHGYDHAVLPGTAVHHPPWNAYRTQMTWTARILHRNRLAIAAAYGAGRGVIASSLLHQLKHVLAGHLLTAELWEEGVDAMRAGPEAWLGSDLQRARADGDLVVQAWHRGNDLPGTLTPTRSTALPLPVGVARAVARMLRPEGPPRTIISLHADDVHWRTTLGADAVVVTDGTGGVEVAFAVRGTAMRRMLRRVLRSHLGLARSWRSLRRRYGAALPRRTTDGSWAALFDAVSDATATERN</sequence>
<evidence type="ECO:0000256" key="2">
    <source>
        <dbReference type="ARBA" id="ARBA00006739"/>
    </source>
</evidence>